<evidence type="ECO:0000313" key="2">
    <source>
        <dbReference type="Proteomes" id="UP000177279"/>
    </source>
</evidence>
<evidence type="ECO:0000313" key="1">
    <source>
        <dbReference type="EMBL" id="OHA96577.1"/>
    </source>
</evidence>
<sequence length="125" mass="13972">MKAGVIIGHEEEARLKWLMLMVSTKIGLPVELMGLDGRRHFLHLHQDVATHAEARAAVGPLNNALRPYVPTCRMAVFLEGVKEPFTEDGYIDWLEDQLRVRDEVVAELNTVSHILSHGYGDGPGF</sequence>
<dbReference type="Proteomes" id="UP000177279">
    <property type="component" value="Unassembled WGS sequence"/>
</dbReference>
<proteinExistence type="predicted"/>
<dbReference type="EMBL" id="MHVS01000005">
    <property type="protein sequence ID" value="OHA96577.1"/>
    <property type="molecule type" value="Genomic_DNA"/>
</dbReference>
<reference evidence="1 2" key="1">
    <citation type="journal article" date="2016" name="Nat. Commun.">
        <title>Thousands of microbial genomes shed light on interconnected biogeochemical processes in an aquifer system.</title>
        <authorList>
            <person name="Anantharaman K."/>
            <person name="Brown C.T."/>
            <person name="Hug L.A."/>
            <person name="Sharon I."/>
            <person name="Castelle C.J."/>
            <person name="Probst A.J."/>
            <person name="Thomas B.C."/>
            <person name="Singh A."/>
            <person name="Wilkins M.J."/>
            <person name="Karaoz U."/>
            <person name="Brodie E.L."/>
            <person name="Williams K.H."/>
            <person name="Hubbard S.S."/>
            <person name="Banfield J.F."/>
        </authorList>
    </citation>
    <scope>NUCLEOTIDE SEQUENCE [LARGE SCALE GENOMIC DNA]</scope>
</reference>
<name>A0A1G2TH15_9BACT</name>
<gene>
    <name evidence="1" type="ORF">A3D49_01745</name>
</gene>
<accession>A0A1G2TH15</accession>
<protein>
    <submittedName>
        <fullName evidence="1">Uncharacterized protein</fullName>
    </submittedName>
</protein>
<organism evidence="1 2">
    <name type="scientific">Candidatus Zambryskibacteria bacterium RIFCSPHIGHO2_02_FULL_43_37</name>
    <dbReference type="NCBI Taxonomy" id="1802749"/>
    <lineage>
        <taxon>Bacteria</taxon>
        <taxon>Candidatus Zambryskiibacteriota</taxon>
    </lineage>
</organism>
<dbReference type="AlphaFoldDB" id="A0A1G2TH15"/>
<comment type="caution">
    <text evidence="1">The sequence shown here is derived from an EMBL/GenBank/DDBJ whole genome shotgun (WGS) entry which is preliminary data.</text>
</comment>